<accession>A0ABS5EDK9</accession>
<dbReference type="InterPro" id="IPR035439">
    <property type="entry name" value="UPF0145_dom_sf"/>
</dbReference>
<dbReference type="RefSeq" id="WP_211866806.1">
    <property type="nucleotide sequence ID" value="NZ_JAAEDI010000005.1"/>
</dbReference>
<evidence type="ECO:0000313" key="4">
    <source>
        <dbReference type="Proteomes" id="UP000698752"/>
    </source>
</evidence>
<protein>
    <recommendedName>
        <fullName evidence="2">UPF0145 protein GXW78_05470</fullName>
    </recommendedName>
</protein>
<sequence>MIYATTSTIQGREVDAYLGIVFGDAVLGINVVKDFMASIRDVVGGRSGTYERELAGARDAAMTNLTAQAQALGADAVIGIDVDYEVLGNGGMLMVAASGTAVRLKSAGAWAQPGG</sequence>
<dbReference type="Proteomes" id="UP000698752">
    <property type="component" value="Unassembled WGS sequence"/>
</dbReference>
<comment type="caution">
    <text evidence="3">The sequence shown here is derived from an EMBL/GenBank/DDBJ whole genome shotgun (WGS) entry which is preliminary data.</text>
</comment>
<evidence type="ECO:0000256" key="2">
    <source>
        <dbReference type="HAMAP-Rule" id="MF_00338"/>
    </source>
</evidence>
<dbReference type="HAMAP" id="MF_00338">
    <property type="entry name" value="UPF0145"/>
    <property type="match status" value="1"/>
</dbReference>
<evidence type="ECO:0000313" key="3">
    <source>
        <dbReference type="EMBL" id="MBR0649103.1"/>
    </source>
</evidence>
<reference evidence="4" key="1">
    <citation type="journal article" date="2021" name="Syst. Appl. Microbiol.">
        <title>Roseomonas hellenica sp. nov., isolated from roots of wild-growing Alkanna tinctoria.</title>
        <authorList>
            <person name="Rat A."/>
            <person name="Naranjo H.D."/>
            <person name="Lebbe L."/>
            <person name="Cnockaert M."/>
            <person name="Krigas N."/>
            <person name="Grigoriadou K."/>
            <person name="Maloupa E."/>
            <person name="Willems A."/>
        </authorList>
    </citation>
    <scope>NUCLEOTIDE SEQUENCE [LARGE SCALE GENOMIC DNA]</scope>
    <source>
        <strain evidence="4">LMG 31159</strain>
    </source>
</reference>
<dbReference type="EMBL" id="JAAEDI010000005">
    <property type="protein sequence ID" value="MBR0649103.1"/>
    <property type="molecule type" value="Genomic_DNA"/>
</dbReference>
<proteinExistence type="inferred from homology"/>
<comment type="similarity">
    <text evidence="1 2">Belongs to the UPF0145 family.</text>
</comment>
<dbReference type="PANTHER" id="PTHR34068:SF1">
    <property type="entry name" value="UPF0145 PROTEIN YBJQ"/>
    <property type="match status" value="1"/>
</dbReference>
<dbReference type="PANTHER" id="PTHR34068">
    <property type="entry name" value="UPF0145 PROTEIN YBJQ"/>
    <property type="match status" value="1"/>
</dbReference>
<evidence type="ECO:0000256" key="1">
    <source>
        <dbReference type="ARBA" id="ARBA00010751"/>
    </source>
</evidence>
<dbReference type="Gene3D" id="3.30.110.70">
    <property type="entry name" value="Hypothetical protein apc22750. Chain B"/>
    <property type="match status" value="1"/>
</dbReference>
<gene>
    <name evidence="3" type="ORF">GXW78_05470</name>
</gene>
<keyword evidence="4" id="KW-1185">Reference proteome</keyword>
<dbReference type="InterPro" id="IPR002765">
    <property type="entry name" value="UPF0145_YbjQ-like"/>
</dbReference>
<dbReference type="Pfam" id="PF01906">
    <property type="entry name" value="YbjQ_1"/>
    <property type="match status" value="1"/>
</dbReference>
<organism evidence="3 4">
    <name type="scientific">Neoroseomonas terrae</name>
    <dbReference type="NCBI Taxonomy" id="424799"/>
    <lineage>
        <taxon>Bacteria</taxon>
        <taxon>Pseudomonadati</taxon>
        <taxon>Pseudomonadota</taxon>
        <taxon>Alphaproteobacteria</taxon>
        <taxon>Acetobacterales</taxon>
        <taxon>Acetobacteraceae</taxon>
        <taxon>Neoroseomonas</taxon>
    </lineage>
</organism>
<name>A0ABS5EDK9_9PROT</name>
<dbReference type="SUPFAM" id="SSF117782">
    <property type="entry name" value="YbjQ-like"/>
    <property type="match status" value="1"/>
</dbReference>